<sequence length="40" mass="4927">MRHELNQTKRWVFQLHQSKGKKVSKQWTVPLKLGLEHWSR</sequence>
<protein>
    <submittedName>
        <fullName evidence="1">Uncharacterized protein</fullName>
    </submittedName>
</protein>
<dbReference type="AlphaFoldDB" id="A0A8T0UWB7"/>
<gene>
    <name evidence="1" type="ORF">PVAP13_3KG127200</name>
</gene>
<evidence type="ECO:0000313" key="1">
    <source>
        <dbReference type="EMBL" id="KAG2624399.1"/>
    </source>
</evidence>
<organism evidence="1 2">
    <name type="scientific">Panicum virgatum</name>
    <name type="common">Blackwell switchgrass</name>
    <dbReference type="NCBI Taxonomy" id="38727"/>
    <lineage>
        <taxon>Eukaryota</taxon>
        <taxon>Viridiplantae</taxon>
        <taxon>Streptophyta</taxon>
        <taxon>Embryophyta</taxon>
        <taxon>Tracheophyta</taxon>
        <taxon>Spermatophyta</taxon>
        <taxon>Magnoliopsida</taxon>
        <taxon>Liliopsida</taxon>
        <taxon>Poales</taxon>
        <taxon>Poaceae</taxon>
        <taxon>PACMAD clade</taxon>
        <taxon>Panicoideae</taxon>
        <taxon>Panicodae</taxon>
        <taxon>Paniceae</taxon>
        <taxon>Panicinae</taxon>
        <taxon>Panicum</taxon>
        <taxon>Panicum sect. Hiantes</taxon>
    </lineage>
</organism>
<proteinExistence type="predicted"/>
<keyword evidence="2" id="KW-1185">Reference proteome</keyword>
<reference evidence="1" key="1">
    <citation type="submission" date="2020-05" db="EMBL/GenBank/DDBJ databases">
        <title>WGS assembly of Panicum virgatum.</title>
        <authorList>
            <person name="Lovell J.T."/>
            <person name="Jenkins J."/>
            <person name="Shu S."/>
            <person name="Juenger T.E."/>
            <person name="Schmutz J."/>
        </authorList>
    </citation>
    <scope>NUCLEOTIDE SEQUENCE</scope>
    <source>
        <strain evidence="1">AP13</strain>
    </source>
</reference>
<dbReference type="EMBL" id="CM029041">
    <property type="protein sequence ID" value="KAG2624399.1"/>
    <property type="molecule type" value="Genomic_DNA"/>
</dbReference>
<name>A0A8T0UWB7_PANVG</name>
<evidence type="ECO:0000313" key="2">
    <source>
        <dbReference type="Proteomes" id="UP000823388"/>
    </source>
</evidence>
<comment type="caution">
    <text evidence="1">The sequence shown here is derived from an EMBL/GenBank/DDBJ whole genome shotgun (WGS) entry which is preliminary data.</text>
</comment>
<dbReference type="Proteomes" id="UP000823388">
    <property type="component" value="Chromosome 3K"/>
</dbReference>
<accession>A0A8T0UWB7</accession>